<sequence>MGRIDGETRCAFWAEEPVDHGFDPALLIEVDLGRTPSAAVAKEIGWDEVQVDDCFTGPNGALSGTTLGPRWPELQLGGAVYLERGFLATLPAELRPACPPAGMSGQSYECMTTVYWPDGDDPRAGSRYAGHCAEILDEQGSLARVAVYPPGRSDQPDVRPVPMWIDLASPEQCDAGPDSLTTIGVGSAPKRGALFLISGHLPSQP</sequence>
<accession>A0A563EWA3</accession>
<keyword evidence="2" id="KW-1185">Reference proteome</keyword>
<evidence type="ECO:0000313" key="1">
    <source>
        <dbReference type="EMBL" id="TWP51761.1"/>
    </source>
</evidence>
<dbReference type="AlphaFoldDB" id="A0A563EWA3"/>
<comment type="caution">
    <text evidence="1">The sequence shown here is derived from an EMBL/GenBank/DDBJ whole genome shotgun (WGS) entry which is preliminary data.</text>
</comment>
<dbReference type="RefSeq" id="WP_146351453.1">
    <property type="nucleotide sequence ID" value="NZ_VOBR01000007.1"/>
</dbReference>
<proteinExistence type="predicted"/>
<dbReference type="EMBL" id="VOBR01000007">
    <property type="protein sequence ID" value="TWP51761.1"/>
    <property type="molecule type" value="Genomic_DNA"/>
</dbReference>
<dbReference type="OrthoDB" id="9929496at2"/>
<evidence type="ECO:0000313" key="2">
    <source>
        <dbReference type="Proteomes" id="UP000316639"/>
    </source>
</evidence>
<dbReference type="Proteomes" id="UP000316639">
    <property type="component" value="Unassembled WGS sequence"/>
</dbReference>
<protein>
    <submittedName>
        <fullName evidence="1">Uncharacterized protein</fullName>
    </submittedName>
</protein>
<reference evidence="1 2" key="1">
    <citation type="submission" date="2019-07" db="EMBL/GenBank/DDBJ databases">
        <title>Lentzea xizangensis sp. nov., isolated from Qinghai-Tibetan Plateau Soils.</title>
        <authorList>
            <person name="Huang J."/>
        </authorList>
    </citation>
    <scope>NUCLEOTIDE SEQUENCE [LARGE SCALE GENOMIC DNA]</scope>
    <source>
        <strain evidence="1 2">FXJ1.1311</strain>
    </source>
</reference>
<organism evidence="1 2">
    <name type="scientific">Lentzea tibetensis</name>
    <dbReference type="NCBI Taxonomy" id="2591470"/>
    <lineage>
        <taxon>Bacteria</taxon>
        <taxon>Bacillati</taxon>
        <taxon>Actinomycetota</taxon>
        <taxon>Actinomycetes</taxon>
        <taxon>Pseudonocardiales</taxon>
        <taxon>Pseudonocardiaceae</taxon>
        <taxon>Lentzea</taxon>
    </lineage>
</organism>
<name>A0A563EWA3_9PSEU</name>
<gene>
    <name evidence="1" type="ORF">FKR81_12915</name>
</gene>